<dbReference type="EMBL" id="CP018145">
    <property type="protein sequence ID" value="ASJ52512.1"/>
    <property type="molecule type" value="Genomic_DNA"/>
</dbReference>
<dbReference type="AlphaFoldDB" id="A0A220MBY4"/>
<dbReference type="Pfam" id="PF00395">
    <property type="entry name" value="SLH"/>
    <property type="match status" value="2"/>
</dbReference>
<keyword evidence="1" id="KW-0732">Signal</keyword>
<feature type="chain" id="PRO_5038370349" evidence="1">
    <location>
        <begin position="26"/>
        <end position="668"/>
    </location>
</feature>
<evidence type="ECO:0000256" key="1">
    <source>
        <dbReference type="SAM" id="SignalP"/>
    </source>
</evidence>
<dbReference type="InterPro" id="IPR001119">
    <property type="entry name" value="SLH_dom"/>
</dbReference>
<dbReference type="PROSITE" id="PS51272">
    <property type="entry name" value="SLH"/>
    <property type="match status" value="1"/>
</dbReference>
<feature type="signal peptide" evidence="1">
    <location>
        <begin position="1"/>
        <end position="25"/>
    </location>
</feature>
<dbReference type="PANTHER" id="PTHR46825">
    <property type="entry name" value="D-ALANYL-D-ALANINE-CARBOXYPEPTIDASE/ENDOPEPTIDASE AMPH"/>
    <property type="match status" value="1"/>
</dbReference>
<accession>A0A220MBY4</accession>
<dbReference type="Gene3D" id="3.40.710.10">
    <property type="entry name" value="DD-peptidase/beta-lactamase superfamily"/>
    <property type="match status" value="1"/>
</dbReference>
<evidence type="ECO:0000313" key="4">
    <source>
        <dbReference type="Proteomes" id="UP000197781"/>
    </source>
</evidence>
<dbReference type="InterPro" id="IPR001466">
    <property type="entry name" value="Beta-lactam-related"/>
</dbReference>
<evidence type="ECO:0000259" key="2">
    <source>
        <dbReference type="PROSITE" id="PS51272"/>
    </source>
</evidence>
<dbReference type="RefSeq" id="WP_088906411.1">
    <property type="nucleotide sequence ID" value="NZ_CP018145.1"/>
</dbReference>
<feature type="domain" description="SLH" evidence="2">
    <location>
        <begin position="544"/>
        <end position="607"/>
    </location>
</feature>
<dbReference type="PANTHER" id="PTHR46825:SF9">
    <property type="entry name" value="BETA-LACTAMASE-RELATED DOMAIN-CONTAINING PROTEIN"/>
    <property type="match status" value="1"/>
</dbReference>
<dbReference type="InterPro" id="IPR050491">
    <property type="entry name" value="AmpC-like"/>
</dbReference>
<dbReference type="SUPFAM" id="SSF56601">
    <property type="entry name" value="beta-lactamase/transpeptidase-like"/>
    <property type="match status" value="1"/>
</dbReference>
<proteinExistence type="predicted"/>
<evidence type="ECO:0000313" key="3">
    <source>
        <dbReference type="EMBL" id="ASJ52512.1"/>
    </source>
</evidence>
<dbReference type="Proteomes" id="UP000197781">
    <property type="component" value="Chromosome"/>
</dbReference>
<dbReference type="InterPro" id="IPR012338">
    <property type="entry name" value="Beta-lactam/transpept-like"/>
</dbReference>
<gene>
    <name evidence="3" type="ORF">BP422_02485</name>
</gene>
<dbReference type="KEGG" id="bfm:BP422_02485"/>
<organism evidence="3 4">
    <name type="scientific">Brevibacillus formosus</name>
    <dbReference type="NCBI Taxonomy" id="54913"/>
    <lineage>
        <taxon>Bacteria</taxon>
        <taxon>Bacillati</taxon>
        <taxon>Bacillota</taxon>
        <taxon>Bacilli</taxon>
        <taxon>Bacillales</taxon>
        <taxon>Paenibacillaceae</taxon>
        <taxon>Brevibacillus</taxon>
    </lineage>
</organism>
<sequence length="668" mass="75082">MKMFSKLQTLMVTVLVTTMSVSLVSGVVSPTKVFASSVSGPDDPREVEQFADEFFNRSEIKNTMAGATFVVVKGDKVLFKKGYGYADVEKKIPVDPDRTVFRVASVSKVITATAVMQLAEQGKIDLNKDVSAYMGGARIPNKTGTPLTMEHLLMNATGFDYGDTSDSSTTDLKREVSLKKYVMDNLPNVIRKPGEFYRYDNLGFTIQGYIVEQVAGKPFGEYVQERIFKPLGMENSDFRLTPSIVKELAVPYNLIGQPIPTYATVPTELPDGGMLSTGSDMAKFMIAHLNKGKLGNATIMEEETAAEMQRPHLSVHPKLNNMALGFEYANQQNYNGHYVIEKAGDLQGYHTGMWLIPEEKVGVFVTVNKDFEIRMPLIEAFMDHYYPKNEQKRGAFELAKQELTKFEGTYSDLRNRMWTTRIRAEGGKLIVKDPLGEHVLYEVEPLLFQDEQGIKAAFKLNDHGDVQAFYYDSKSDSWAEKLPEPQRYQDVENDHPYASYIYHLSQIGVFADMEGDNRFSPEQQITKGEFVGWFIKWSGIAPSKHKPIYTDLSGNKYAREIQAAYELGLLKASADGKFYPNEPLTRQEAATIVWRMAFGYLHAEPKKAKLSGRTDAWALEGVHFVVAKGLYGPEVVKGRDGSLDYKSEQLMVRKEAAALLSRFADQLF</sequence>
<name>A0A220MBY4_9BACL</name>
<dbReference type="Pfam" id="PF00144">
    <property type="entry name" value="Beta-lactamase"/>
    <property type="match status" value="1"/>
</dbReference>
<protein>
    <submittedName>
        <fullName evidence="3">Penicillin-binding protein</fullName>
    </submittedName>
</protein>
<reference evidence="3 4" key="1">
    <citation type="submission" date="2016-11" db="EMBL/GenBank/DDBJ databases">
        <authorList>
            <person name="Jaros S."/>
            <person name="Januszkiewicz K."/>
            <person name="Wedrychowicz H."/>
        </authorList>
    </citation>
    <scope>NUCLEOTIDE SEQUENCE [LARGE SCALE GENOMIC DNA]</scope>
    <source>
        <strain evidence="3 4">NF2</strain>
    </source>
</reference>